<dbReference type="Proteomes" id="UP001056648">
    <property type="component" value="Chromosome 2"/>
</dbReference>
<proteinExistence type="predicted"/>
<organism evidence="1 2">
    <name type="scientific">Cupriavidus gilardii</name>
    <dbReference type="NCBI Taxonomy" id="82541"/>
    <lineage>
        <taxon>Bacteria</taxon>
        <taxon>Pseudomonadati</taxon>
        <taxon>Pseudomonadota</taxon>
        <taxon>Betaproteobacteria</taxon>
        <taxon>Burkholderiales</taxon>
        <taxon>Burkholderiaceae</taxon>
        <taxon>Cupriavidus</taxon>
    </lineage>
</organism>
<protein>
    <submittedName>
        <fullName evidence="1">Uncharacterized protein</fullName>
    </submittedName>
</protein>
<evidence type="ECO:0000313" key="2">
    <source>
        <dbReference type="Proteomes" id="UP001056648"/>
    </source>
</evidence>
<keyword evidence="2" id="KW-1185">Reference proteome</keyword>
<reference evidence="1" key="1">
    <citation type="submission" date="2022-06" db="EMBL/GenBank/DDBJ databases">
        <title>Complete genome sequence and characterization of Cupriavidus gilardii QJ1 isolated from contaminating cells.</title>
        <authorList>
            <person name="Qi J."/>
        </authorList>
    </citation>
    <scope>NUCLEOTIDE SEQUENCE</scope>
    <source>
        <strain evidence="1">QJ1</strain>
    </source>
</reference>
<accession>A0ABY4VVI0</accession>
<gene>
    <name evidence="1" type="ORF">NDR89_15545</name>
</gene>
<dbReference type="RefSeq" id="WP_252253654.1">
    <property type="nucleotide sequence ID" value="NZ_CP098736.1"/>
</dbReference>
<dbReference type="EMBL" id="CP098736">
    <property type="protein sequence ID" value="USE81133.1"/>
    <property type="molecule type" value="Genomic_DNA"/>
</dbReference>
<sequence>MQPDLTTRTVSVSEALDMEHRLSANGWQRIICALRICASDGLLHPDDAKAFREWEAGDVRD</sequence>
<name>A0ABY4VVI0_9BURK</name>
<evidence type="ECO:0000313" key="1">
    <source>
        <dbReference type="EMBL" id="USE81133.1"/>
    </source>
</evidence>